<dbReference type="RefSeq" id="WP_121624747.1">
    <property type="nucleotide sequence ID" value="NZ_JACIIW010000005.1"/>
</dbReference>
<sequence length="167" mass="18660">MAALEIIRFPDARLREPAALVMAFDAALARLAADLIDTLRAAPGIGITAPHVGILRRVVVLELPGDAAPRTYVNPRIVEASPDRIRHAEGSVSMPGITEEVERHARVTVAYQDLDGVEQTEAAEGLRAVCHQHEIDQLDGIFWLQRLSRLKRERATRRFEKAQRYPR</sequence>
<dbReference type="PRINTS" id="PR01576">
    <property type="entry name" value="PDEFORMYLASE"/>
</dbReference>
<dbReference type="NCBIfam" id="TIGR00079">
    <property type="entry name" value="pept_deformyl"/>
    <property type="match status" value="1"/>
</dbReference>
<evidence type="ECO:0000256" key="2">
    <source>
        <dbReference type="HAMAP-Rule" id="MF_00163"/>
    </source>
</evidence>
<dbReference type="Proteomes" id="UP000269692">
    <property type="component" value="Unassembled WGS sequence"/>
</dbReference>
<dbReference type="EMBL" id="RCTF01000017">
    <property type="protein sequence ID" value="RLP74912.1"/>
    <property type="molecule type" value="Genomic_DNA"/>
</dbReference>
<comment type="similarity">
    <text evidence="1 2">Belongs to the polypeptide deformylase family.</text>
</comment>
<reference evidence="3 4" key="1">
    <citation type="submission" date="2018-10" db="EMBL/GenBank/DDBJ databases">
        <title>Xanthobacter tagetidis genome sequencing and assembly.</title>
        <authorList>
            <person name="Maclea K.S."/>
            <person name="Goen A.E."/>
            <person name="Fatima S.A."/>
        </authorList>
    </citation>
    <scope>NUCLEOTIDE SEQUENCE [LARGE SCALE GENOMIC DNA]</scope>
    <source>
        <strain evidence="3 4">ATCC 700314</strain>
    </source>
</reference>
<dbReference type="InterPro" id="IPR036821">
    <property type="entry name" value="Peptide_deformylase_sf"/>
</dbReference>
<gene>
    <name evidence="3" type="ORF">D9R14_18085</name>
</gene>
<evidence type="ECO:0000313" key="3">
    <source>
        <dbReference type="EMBL" id="RLP74912.1"/>
    </source>
</evidence>
<dbReference type="SUPFAM" id="SSF56420">
    <property type="entry name" value="Peptide deformylase"/>
    <property type="match status" value="1"/>
</dbReference>
<dbReference type="Pfam" id="PF01327">
    <property type="entry name" value="Pep_deformylase"/>
    <property type="match status" value="1"/>
</dbReference>
<dbReference type="NCBIfam" id="NF001159">
    <property type="entry name" value="PRK00150.1-3"/>
    <property type="match status" value="1"/>
</dbReference>
<dbReference type="PIRSF" id="PIRSF004749">
    <property type="entry name" value="Pep_def"/>
    <property type="match status" value="1"/>
</dbReference>
<proteinExistence type="inferred from homology"/>
<name>A0A3L7A6C2_9HYPH</name>
<dbReference type="PANTHER" id="PTHR10458">
    <property type="entry name" value="PEPTIDE DEFORMYLASE"/>
    <property type="match status" value="1"/>
</dbReference>
<evidence type="ECO:0000256" key="1">
    <source>
        <dbReference type="ARBA" id="ARBA00010759"/>
    </source>
</evidence>
<protein>
    <recommendedName>
        <fullName evidence="2">Peptide deformylase-like</fullName>
    </recommendedName>
    <alternativeName>
        <fullName evidence="2">Polypeptide deformylase-like</fullName>
    </alternativeName>
</protein>
<dbReference type="NCBIfam" id="NF009484">
    <property type="entry name" value="PRK12846.1-5"/>
    <property type="match status" value="1"/>
</dbReference>
<keyword evidence="3" id="KW-0378">Hydrolase</keyword>
<dbReference type="GO" id="GO:0042586">
    <property type="term" value="F:peptide deformylase activity"/>
    <property type="evidence" value="ECO:0007669"/>
    <property type="project" value="InterPro"/>
</dbReference>
<evidence type="ECO:0000313" key="4">
    <source>
        <dbReference type="Proteomes" id="UP000269692"/>
    </source>
</evidence>
<accession>A0A3L7A6C2</accession>
<dbReference type="PANTHER" id="PTHR10458:SF22">
    <property type="entry name" value="PEPTIDE DEFORMYLASE"/>
    <property type="match status" value="1"/>
</dbReference>
<dbReference type="OrthoDB" id="9804313at2"/>
<dbReference type="Gene3D" id="3.90.45.10">
    <property type="entry name" value="Peptide deformylase"/>
    <property type="match status" value="1"/>
</dbReference>
<dbReference type="AlphaFoldDB" id="A0A3L7A6C2"/>
<keyword evidence="4" id="KW-1185">Reference proteome</keyword>
<dbReference type="CDD" id="cd00487">
    <property type="entry name" value="Pep_deformylase"/>
    <property type="match status" value="1"/>
</dbReference>
<dbReference type="HAMAP" id="MF_00163">
    <property type="entry name" value="Pep_deformylase"/>
    <property type="match status" value="1"/>
</dbReference>
<comment type="caution">
    <text evidence="3">The sequence shown here is derived from an EMBL/GenBank/DDBJ whole genome shotgun (WGS) entry which is preliminary data.</text>
</comment>
<comment type="caution">
    <text evidence="2">Lacks conserved residue(s) required for the propagation of feature annotation.</text>
</comment>
<dbReference type="InterPro" id="IPR023635">
    <property type="entry name" value="Peptide_deformylase"/>
</dbReference>
<feature type="active site" evidence="2">
    <location>
        <position position="134"/>
    </location>
</feature>
<organism evidence="3 4">
    <name type="scientific">Xanthobacter tagetidis</name>
    <dbReference type="NCBI Taxonomy" id="60216"/>
    <lineage>
        <taxon>Bacteria</taxon>
        <taxon>Pseudomonadati</taxon>
        <taxon>Pseudomonadota</taxon>
        <taxon>Alphaproteobacteria</taxon>
        <taxon>Hyphomicrobiales</taxon>
        <taxon>Xanthobacteraceae</taxon>
        <taxon>Xanthobacter</taxon>
    </lineage>
</organism>